<organism evidence="1">
    <name type="scientific">Nicotiana tabacum</name>
    <name type="common">Common tobacco</name>
    <dbReference type="NCBI Taxonomy" id="4097"/>
    <lineage>
        <taxon>Eukaryota</taxon>
        <taxon>Viridiplantae</taxon>
        <taxon>Streptophyta</taxon>
        <taxon>Embryophyta</taxon>
        <taxon>Tracheophyta</taxon>
        <taxon>Spermatophyta</taxon>
        <taxon>Magnoliopsida</taxon>
        <taxon>eudicotyledons</taxon>
        <taxon>Gunneridae</taxon>
        <taxon>Pentapetalae</taxon>
        <taxon>asterids</taxon>
        <taxon>lamiids</taxon>
        <taxon>Solanales</taxon>
        <taxon>Solanaceae</taxon>
        <taxon>Nicotianoideae</taxon>
        <taxon>Nicotianeae</taxon>
        <taxon>Nicotiana</taxon>
    </lineage>
</organism>
<dbReference type="PaxDb" id="4097-A0A1S3YVY1"/>
<dbReference type="AlphaFoldDB" id="A0A1S3YVY1"/>
<accession>A0A1S3YVY1</accession>
<gene>
    <name evidence="1" type="primary">LOC107780445</name>
</gene>
<dbReference type="PANTHER" id="PTHR46238">
    <property type="entry name" value="REVERSE TRANSCRIPTASE DOMAIN-CONTAINING PROTEIN"/>
    <property type="match status" value="1"/>
</dbReference>
<evidence type="ECO:0000313" key="1">
    <source>
        <dbReference type="RefSeq" id="XP_016456481.1"/>
    </source>
</evidence>
<reference evidence="1" key="1">
    <citation type="submission" date="2025-08" db="UniProtKB">
        <authorList>
            <consortium name="RefSeq"/>
        </authorList>
    </citation>
    <scope>IDENTIFICATION</scope>
</reference>
<dbReference type="PANTHER" id="PTHR46238:SF8">
    <property type="entry name" value="ENDONUCLEASE_EXONUCLEASE_PHOSPHATASE DOMAIN-CONTAINING PROTEIN"/>
    <property type="match status" value="1"/>
</dbReference>
<protein>
    <submittedName>
        <fullName evidence="1">Uncharacterized protein</fullName>
    </submittedName>
</protein>
<dbReference type="RefSeq" id="XP_016456481.1">
    <property type="nucleotide sequence ID" value="XM_016600995.1"/>
</dbReference>
<proteinExistence type="predicted"/>
<sequence length="143" mass="16841">MEVSIMIRRKEAKLAVTEAKTVAFARLYKEVGDKGGEKMLFRLAKARERKVRDVDQIDKIRNEDIREKVGVAPMDDKLRETKLRWFEHVQGSSPDDPVRRCEWLDLVGTRRGRGRPKNYWGEAIRQDIAWLQIFEDMALDRKL</sequence>
<dbReference type="KEGG" id="nta:107780445"/>
<name>A0A1S3YVY1_TOBAC</name>
<dbReference type="OrthoDB" id="1302702at2759"/>